<evidence type="ECO:0000313" key="3">
    <source>
        <dbReference type="Proteomes" id="UP000233786"/>
    </source>
</evidence>
<protein>
    <recommendedName>
        <fullName evidence="4">DNA-binding protein YbaB</fullName>
    </recommendedName>
</protein>
<accession>A0A2N3XUB3</accession>
<evidence type="ECO:0000313" key="2">
    <source>
        <dbReference type="EMBL" id="PKW14278.1"/>
    </source>
</evidence>
<dbReference type="OrthoDB" id="3707792at2"/>
<proteinExistence type="predicted"/>
<dbReference type="Proteomes" id="UP000233786">
    <property type="component" value="Unassembled WGS sequence"/>
</dbReference>
<dbReference type="EMBL" id="PJNB01000001">
    <property type="protein sequence ID" value="PKW14278.1"/>
    <property type="molecule type" value="Genomic_DNA"/>
</dbReference>
<dbReference type="STRING" id="994479.GCA_000194155_02191"/>
<gene>
    <name evidence="2" type="ORF">A8926_1883</name>
</gene>
<evidence type="ECO:0000256" key="1">
    <source>
        <dbReference type="SAM" id="Coils"/>
    </source>
</evidence>
<keyword evidence="1" id="KW-0175">Coiled coil</keyword>
<sequence>MPKYASERIAEELARAQERYNRAVEQAQELGGQQVVIDLEDDLGQLVLTAYGQLADVRLNTEELRYANGRHLAAVVTRALQQGEEQARQLREPEEPKGWL</sequence>
<organism evidence="2 3">
    <name type="scientific">Saccharopolyspora spinosa</name>
    <dbReference type="NCBI Taxonomy" id="60894"/>
    <lineage>
        <taxon>Bacteria</taxon>
        <taxon>Bacillati</taxon>
        <taxon>Actinomycetota</taxon>
        <taxon>Actinomycetes</taxon>
        <taxon>Pseudonocardiales</taxon>
        <taxon>Pseudonocardiaceae</taxon>
        <taxon>Saccharopolyspora</taxon>
    </lineage>
</organism>
<keyword evidence="3" id="KW-1185">Reference proteome</keyword>
<feature type="coiled-coil region" evidence="1">
    <location>
        <begin position="6"/>
        <end position="33"/>
    </location>
</feature>
<reference evidence="2" key="1">
    <citation type="submission" date="2017-12" db="EMBL/GenBank/DDBJ databases">
        <title>Sequencing the genomes of 1000 Actinobacteria strains.</title>
        <authorList>
            <person name="Klenk H.-P."/>
        </authorList>
    </citation>
    <scope>NUCLEOTIDE SEQUENCE [LARGE SCALE GENOMIC DNA]</scope>
    <source>
        <strain evidence="2">DSM 44228</strain>
    </source>
</reference>
<name>A0A2N3XUB3_SACSN</name>
<dbReference type="RefSeq" id="WP_010694437.1">
    <property type="nucleotide sequence ID" value="NZ_CP061007.1"/>
</dbReference>
<dbReference type="AlphaFoldDB" id="A0A2N3XUB3"/>
<comment type="caution">
    <text evidence="2">The sequence shown here is derived from an EMBL/GenBank/DDBJ whole genome shotgun (WGS) entry which is preliminary data.</text>
</comment>
<evidence type="ECO:0008006" key="4">
    <source>
        <dbReference type="Google" id="ProtNLM"/>
    </source>
</evidence>